<dbReference type="Proteomes" id="UP000006671">
    <property type="component" value="Unassembled WGS sequence"/>
</dbReference>
<feature type="region of interest" description="Disordered" evidence="1">
    <location>
        <begin position="177"/>
        <end position="218"/>
    </location>
</feature>
<evidence type="ECO:0000256" key="1">
    <source>
        <dbReference type="SAM" id="MobiDB-lite"/>
    </source>
</evidence>
<gene>
    <name evidence="2" type="ORF">NAEGRDRAFT_68710</name>
</gene>
<dbReference type="VEuPathDB" id="AmoebaDB:NAEGRDRAFT_68710"/>
<sequence length="218" mass="24618">MNTFSYPHTSSVTLPIITYGEVEQFVKDWISTGCSDYLQHVPKNELMAHCYMVGVDKQLIKRAFLSSGKDELIKALISACPIVGSSSAITEDLQTFLNRSHDLYCVIHARGRINSVRQVDNQQLSFDDDKSTILITNHQEGQHNELLTNSSSKGLQPISIPSQTIVKDSCKEETILNSNASSMDEINSPELSSRPRRKIRTSPKDKYRLKRIGQNYRK</sequence>
<dbReference type="RefSeq" id="XP_002676029.1">
    <property type="nucleotide sequence ID" value="XM_002675983.1"/>
</dbReference>
<evidence type="ECO:0000313" key="3">
    <source>
        <dbReference type="Proteomes" id="UP000006671"/>
    </source>
</evidence>
<dbReference type="EMBL" id="GG738874">
    <property type="protein sequence ID" value="EFC43285.1"/>
    <property type="molecule type" value="Genomic_DNA"/>
</dbReference>
<organism evidence="3">
    <name type="scientific">Naegleria gruberi</name>
    <name type="common">Amoeba</name>
    <dbReference type="NCBI Taxonomy" id="5762"/>
    <lineage>
        <taxon>Eukaryota</taxon>
        <taxon>Discoba</taxon>
        <taxon>Heterolobosea</taxon>
        <taxon>Tetramitia</taxon>
        <taxon>Eutetramitia</taxon>
        <taxon>Vahlkampfiidae</taxon>
        <taxon>Naegleria</taxon>
    </lineage>
</organism>
<dbReference type="KEGG" id="ngr:NAEGRDRAFT_68710"/>
<name>D2VIK4_NAEGR</name>
<evidence type="ECO:0000313" key="2">
    <source>
        <dbReference type="EMBL" id="EFC43285.1"/>
    </source>
</evidence>
<dbReference type="GeneID" id="8852160"/>
<protein>
    <submittedName>
        <fullName evidence="2">Predicted protein</fullName>
    </submittedName>
</protein>
<accession>D2VIK4</accession>
<feature type="compositionally biased region" description="Polar residues" evidence="1">
    <location>
        <begin position="177"/>
        <end position="191"/>
    </location>
</feature>
<proteinExistence type="predicted"/>
<dbReference type="InParanoid" id="D2VIK4"/>
<keyword evidence="3" id="KW-1185">Reference proteome</keyword>
<feature type="compositionally biased region" description="Basic residues" evidence="1">
    <location>
        <begin position="194"/>
        <end position="218"/>
    </location>
</feature>
<reference evidence="2 3" key="1">
    <citation type="journal article" date="2010" name="Cell">
        <title>The genome of Naegleria gruberi illuminates early eukaryotic versatility.</title>
        <authorList>
            <person name="Fritz-Laylin L.K."/>
            <person name="Prochnik S.E."/>
            <person name="Ginger M.L."/>
            <person name="Dacks J.B."/>
            <person name="Carpenter M.L."/>
            <person name="Field M.C."/>
            <person name="Kuo A."/>
            <person name="Paredez A."/>
            <person name="Chapman J."/>
            <person name="Pham J."/>
            <person name="Shu S."/>
            <person name="Neupane R."/>
            <person name="Cipriano M."/>
            <person name="Mancuso J."/>
            <person name="Tu H."/>
            <person name="Salamov A."/>
            <person name="Lindquist E."/>
            <person name="Shapiro H."/>
            <person name="Lucas S."/>
            <person name="Grigoriev I.V."/>
            <person name="Cande W.Z."/>
            <person name="Fulton C."/>
            <person name="Rokhsar D.S."/>
            <person name="Dawson S.C."/>
        </authorList>
    </citation>
    <scope>NUCLEOTIDE SEQUENCE [LARGE SCALE GENOMIC DNA]</scope>
    <source>
        <strain evidence="2 3">NEG-M</strain>
    </source>
</reference>
<dbReference type="AlphaFoldDB" id="D2VIK4"/>